<evidence type="ECO:0000313" key="1">
    <source>
        <dbReference type="EMBL" id="MDY5153245.1"/>
    </source>
</evidence>
<dbReference type="Proteomes" id="UP000182744">
    <property type="component" value="Unassembled WGS sequence"/>
</dbReference>
<reference evidence="4" key="1">
    <citation type="submission" date="2016-10" db="EMBL/GenBank/DDBJ databases">
        <authorList>
            <person name="Varghese N."/>
        </authorList>
    </citation>
    <scope>NUCLEOTIDE SEQUENCE [LARGE SCALE GENOMIC DNA]</scope>
    <source>
        <strain evidence="4">DSM 20639</strain>
    </source>
</reference>
<evidence type="ECO:0000313" key="4">
    <source>
        <dbReference type="Proteomes" id="UP000182744"/>
    </source>
</evidence>
<reference evidence="2" key="2">
    <citation type="submission" date="2016-10" db="EMBL/GenBank/DDBJ databases">
        <authorList>
            <person name="de Groot N.N."/>
        </authorList>
    </citation>
    <scope>NUCLEOTIDE SEQUENCE [LARGE SCALE GENOMIC DNA]</scope>
    <source>
        <strain evidence="2">DSM 20639</strain>
    </source>
</reference>
<evidence type="ECO:0000313" key="5">
    <source>
        <dbReference type="Proteomes" id="UP000269974"/>
    </source>
</evidence>
<protein>
    <submittedName>
        <fullName evidence="3">3-hydroxybutyrate dehydrogenase</fullName>
    </submittedName>
    <submittedName>
        <fullName evidence="2">3alpha(Or 20beta)-hydroxysteroid dehydrogenase/2,5-dichloro-2,5-cyclohexadiene-1,4-diol dehydrogenase 2</fullName>
    </submittedName>
    <submittedName>
        <fullName evidence="1">SDR family NAD(P)-dependent oxidoreductase</fullName>
    </submittedName>
</protein>
<dbReference type="SUPFAM" id="SSF51735">
    <property type="entry name" value="NAD(P)-binding Rossmann-fold domains"/>
    <property type="match status" value="1"/>
</dbReference>
<evidence type="ECO:0000313" key="3">
    <source>
        <dbReference type="EMBL" id="VDG76308.1"/>
    </source>
</evidence>
<evidence type="ECO:0000313" key="2">
    <source>
        <dbReference type="EMBL" id="SDE58728.1"/>
    </source>
</evidence>
<dbReference type="Proteomes" id="UP000269974">
    <property type="component" value="Unassembled WGS sequence"/>
</dbReference>
<dbReference type="InterPro" id="IPR002347">
    <property type="entry name" value="SDR_fam"/>
</dbReference>
<dbReference type="Pfam" id="PF00106">
    <property type="entry name" value="adh_short"/>
    <property type="match status" value="1"/>
</dbReference>
<dbReference type="EMBL" id="JAWNFU010000002">
    <property type="protein sequence ID" value="MDY5153245.1"/>
    <property type="molecule type" value="Genomic_DNA"/>
</dbReference>
<dbReference type="EMBL" id="UYIO01000001">
    <property type="protein sequence ID" value="VDG76308.1"/>
    <property type="molecule type" value="Genomic_DNA"/>
</dbReference>
<name>A0A1G7E4R6_9ACTO</name>
<dbReference type="Gene3D" id="3.40.50.720">
    <property type="entry name" value="NAD(P)-binding Rossmann-like Domain"/>
    <property type="match status" value="1"/>
</dbReference>
<organism evidence="2 4">
    <name type="scientific">Actinobaculum suis</name>
    <dbReference type="NCBI Taxonomy" id="1657"/>
    <lineage>
        <taxon>Bacteria</taxon>
        <taxon>Bacillati</taxon>
        <taxon>Actinomycetota</taxon>
        <taxon>Actinomycetes</taxon>
        <taxon>Actinomycetales</taxon>
        <taxon>Actinomycetaceae</taxon>
        <taxon>Actinobaculum</taxon>
    </lineage>
</organism>
<dbReference type="AlphaFoldDB" id="A0A1G7E4R6"/>
<gene>
    <name evidence="3" type="primary">yxjF1</name>
    <name evidence="3" type="ORF">NCTC10327_00966</name>
    <name evidence="1" type="ORF">R6G71_04150</name>
    <name evidence="2" type="ORF">SAMN05421878_1155</name>
</gene>
<accession>A0A1G7E4R6</accession>
<sequence>MTGILAEKVAIITGGASGMGAESAKEFVKQGAKVVSKLCQL</sequence>
<dbReference type="InterPro" id="IPR036291">
    <property type="entry name" value="NAD(P)-bd_dom_sf"/>
</dbReference>
<dbReference type="RefSeq" id="WP_197077798.1">
    <property type="nucleotide sequence ID" value="NZ_FNAU01000015.1"/>
</dbReference>
<dbReference type="Proteomes" id="UP001273799">
    <property type="component" value="Unassembled WGS sequence"/>
</dbReference>
<proteinExistence type="predicted"/>
<reference evidence="1" key="4">
    <citation type="submission" date="2023-10" db="EMBL/GenBank/DDBJ databases">
        <title>Whole Genome based description of the genera Actinobaculum and Actinotignum reveals a complex phylogenetic relationship within the species included in the genus Actinotignum.</title>
        <authorList>
            <person name="Jensen C.S."/>
            <person name="Dargis R."/>
            <person name="Kemp M."/>
            <person name="Christensen J.J."/>
        </authorList>
    </citation>
    <scope>NUCLEOTIDE SEQUENCE</scope>
    <source>
        <strain evidence="1">Actinobaculum_suis_CCUG19206T</strain>
    </source>
</reference>
<dbReference type="EMBL" id="FNAU01000015">
    <property type="protein sequence ID" value="SDE58728.1"/>
    <property type="molecule type" value="Genomic_DNA"/>
</dbReference>
<reference evidence="3 5" key="3">
    <citation type="submission" date="2018-11" db="EMBL/GenBank/DDBJ databases">
        <authorList>
            <consortium name="Pathogen Informatics"/>
        </authorList>
    </citation>
    <scope>NUCLEOTIDE SEQUENCE [LARGE SCALE GENOMIC DNA]</scope>
    <source>
        <strain evidence="3 5">NCTC10327</strain>
    </source>
</reference>
<keyword evidence="4" id="KW-1185">Reference proteome</keyword>